<name>A0ABQ5C6V3_9ASTR</name>
<evidence type="ECO:0000313" key="1">
    <source>
        <dbReference type="EMBL" id="GJT22830.1"/>
    </source>
</evidence>
<protein>
    <submittedName>
        <fullName evidence="1">Uncharacterized protein</fullName>
    </submittedName>
</protein>
<reference evidence="1" key="1">
    <citation type="journal article" date="2022" name="Int. J. Mol. Sci.">
        <title>Draft Genome of Tanacetum Coccineum: Genomic Comparison of Closely Related Tanacetum-Family Plants.</title>
        <authorList>
            <person name="Yamashiro T."/>
            <person name="Shiraishi A."/>
            <person name="Nakayama K."/>
            <person name="Satake H."/>
        </authorList>
    </citation>
    <scope>NUCLEOTIDE SEQUENCE</scope>
</reference>
<comment type="caution">
    <text evidence="1">The sequence shown here is derived from an EMBL/GenBank/DDBJ whole genome shotgun (WGS) entry which is preliminary data.</text>
</comment>
<organism evidence="1 2">
    <name type="scientific">Tanacetum coccineum</name>
    <dbReference type="NCBI Taxonomy" id="301880"/>
    <lineage>
        <taxon>Eukaryota</taxon>
        <taxon>Viridiplantae</taxon>
        <taxon>Streptophyta</taxon>
        <taxon>Embryophyta</taxon>
        <taxon>Tracheophyta</taxon>
        <taxon>Spermatophyta</taxon>
        <taxon>Magnoliopsida</taxon>
        <taxon>eudicotyledons</taxon>
        <taxon>Gunneridae</taxon>
        <taxon>Pentapetalae</taxon>
        <taxon>asterids</taxon>
        <taxon>campanulids</taxon>
        <taxon>Asterales</taxon>
        <taxon>Asteraceae</taxon>
        <taxon>Asteroideae</taxon>
        <taxon>Anthemideae</taxon>
        <taxon>Anthemidinae</taxon>
        <taxon>Tanacetum</taxon>
    </lineage>
</organism>
<keyword evidence="2" id="KW-1185">Reference proteome</keyword>
<proteinExistence type="predicted"/>
<sequence>MQNQLCYLNVSFGSTILIRECGTYTFQDLWQAFVLFELAWMDFHELVLMNDLWSIGNHDFVVEKDAHRFIICCVEEDSPFLLDRTTFCLGGHGVEFHSLTPFVLEEQGLKKRHVQRHLFSLWCENAFVTGFSQNVNGSFRAGESQFVRAASTSVRFRLSTMPGSVQVFEEWKFDVQCLLL</sequence>
<dbReference type="Proteomes" id="UP001151760">
    <property type="component" value="Unassembled WGS sequence"/>
</dbReference>
<dbReference type="EMBL" id="BQNB010014003">
    <property type="protein sequence ID" value="GJT22830.1"/>
    <property type="molecule type" value="Genomic_DNA"/>
</dbReference>
<gene>
    <name evidence="1" type="ORF">Tco_0892767</name>
</gene>
<evidence type="ECO:0000313" key="2">
    <source>
        <dbReference type="Proteomes" id="UP001151760"/>
    </source>
</evidence>
<accession>A0ABQ5C6V3</accession>
<reference evidence="1" key="2">
    <citation type="submission" date="2022-01" db="EMBL/GenBank/DDBJ databases">
        <authorList>
            <person name="Yamashiro T."/>
            <person name="Shiraishi A."/>
            <person name="Satake H."/>
            <person name="Nakayama K."/>
        </authorList>
    </citation>
    <scope>NUCLEOTIDE SEQUENCE</scope>
</reference>